<accession>A0A8S1ZWS0</accession>
<dbReference type="Proteomes" id="UP000682877">
    <property type="component" value="Chromosome 2"/>
</dbReference>
<reference evidence="1" key="1">
    <citation type="submission" date="2021-01" db="EMBL/GenBank/DDBJ databases">
        <authorList>
            <person name="Bezrukov I."/>
        </authorList>
    </citation>
    <scope>NUCLEOTIDE SEQUENCE</scope>
</reference>
<keyword evidence="2" id="KW-1185">Reference proteome</keyword>
<proteinExistence type="predicted"/>
<protein>
    <submittedName>
        <fullName evidence="1">Uncharacterized protein</fullName>
    </submittedName>
</protein>
<evidence type="ECO:0000313" key="2">
    <source>
        <dbReference type="Proteomes" id="UP000682877"/>
    </source>
</evidence>
<dbReference type="EMBL" id="LR999452">
    <property type="protein sequence ID" value="CAE5962988.1"/>
    <property type="molecule type" value="Genomic_DNA"/>
</dbReference>
<sequence>MGEVGSDPAKLSHRRRSLFLLPTVPLSHVRARISSTKTKSYLFLLLNTSLRWRDGNGSWITISFGLRRPGSPEVVFRRESADLDGGSDHVL</sequence>
<organism evidence="1 2">
    <name type="scientific">Arabidopsis arenosa</name>
    <name type="common">Sand rock-cress</name>
    <name type="synonym">Cardaminopsis arenosa</name>
    <dbReference type="NCBI Taxonomy" id="38785"/>
    <lineage>
        <taxon>Eukaryota</taxon>
        <taxon>Viridiplantae</taxon>
        <taxon>Streptophyta</taxon>
        <taxon>Embryophyta</taxon>
        <taxon>Tracheophyta</taxon>
        <taxon>Spermatophyta</taxon>
        <taxon>Magnoliopsida</taxon>
        <taxon>eudicotyledons</taxon>
        <taxon>Gunneridae</taxon>
        <taxon>Pentapetalae</taxon>
        <taxon>rosids</taxon>
        <taxon>malvids</taxon>
        <taxon>Brassicales</taxon>
        <taxon>Brassicaceae</taxon>
        <taxon>Camelineae</taxon>
        <taxon>Arabidopsis</taxon>
    </lineage>
</organism>
<gene>
    <name evidence="1" type="ORF">AARE701A_LOCUS4594</name>
</gene>
<evidence type="ECO:0000313" key="1">
    <source>
        <dbReference type="EMBL" id="CAE5962988.1"/>
    </source>
</evidence>
<dbReference type="AlphaFoldDB" id="A0A8S1ZWS0"/>
<name>A0A8S1ZWS0_ARAAE</name>